<name>A0A450TER6_9GAMM</name>
<dbReference type="AlphaFoldDB" id="A0A450TER6"/>
<accession>A0A450TER6</accession>
<evidence type="ECO:0000313" key="1">
    <source>
        <dbReference type="EMBL" id="VFJ65511.1"/>
    </source>
</evidence>
<organism evidence="1">
    <name type="scientific">Candidatus Kentrum sp. FW</name>
    <dbReference type="NCBI Taxonomy" id="2126338"/>
    <lineage>
        <taxon>Bacteria</taxon>
        <taxon>Pseudomonadati</taxon>
        <taxon>Pseudomonadota</taxon>
        <taxon>Gammaproteobacteria</taxon>
        <taxon>Candidatus Kentrum</taxon>
    </lineage>
</organism>
<protein>
    <recommendedName>
        <fullName evidence="2">Transposase (putative) YhgA-like domain-containing protein</fullName>
    </recommendedName>
</protein>
<reference evidence="1" key="1">
    <citation type="submission" date="2019-02" db="EMBL/GenBank/DDBJ databases">
        <authorList>
            <person name="Gruber-Vodicka R. H."/>
            <person name="Seah K. B. B."/>
        </authorList>
    </citation>
    <scope>NUCLEOTIDE SEQUENCE</scope>
    <source>
        <strain evidence="1">BECK_BZ15</strain>
    </source>
</reference>
<sequence>MSHDQNFKNLILDYPRAALEFFAREEVETIPPTARITPVRQEQLKKRLGDRFRELDTPLLVEFSREKKQAVLFILEEETETRYFSIHRLIHYCVDIADLLNITRVVPVVVFLRPGRHPLSLELGTEHNTYLSFRFIACDLGEIPAAQHLTSHNIVARINLPNMHHEPDQRVEIYLRAQEGLAQLEPDPNKRIKYMDFIAQYARLSEAEQARYEEYIQQSSYKEEIMGPVQQAIEKSLQQGIQQGMQQGMRQGMERGEDKGRREVARVLLNKGVAIDIISEAAGLSEEELRKLAMH</sequence>
<evidence type="ECO:0008006" key="2">
    <source>
        <dbReference type="Google" id="ProtNLM"/>
    </source>
</evidence>
<gene>
    <name evidence="1" type="ORF">BECKFW1821A_GA0114235_12061</name>
</gene>
<dbReference type="EMBL" id="CAADEW010000206">
    <property type="protein sequence ID" value="VFJ65511.1"/>
    <property type="molecule type" value="Genomic_DNA"/>
</dbReference>
<proteinExistence type="predicted"/>